<dbReference type="Proteomes" id="UP000886808">
    <property type="component" value="Unassembled WGS sequence"/>
</dbReference>
<accession>A0A9D1TIQ7</accession>
<reference evidence="1" key="2">
    <citation type="submission" date="2021-04" db="EMBL/GenBank/DDBJ databases">
        <authorList>
            <person name="Gilroy R."/>
        </authorList>
    </citation>
    <scope>NUCLEOTIDE SEQUENCE</scope>
    <source>
        <strain evidence="1">CHK193-4272</strain>
    </source>
</reference>
<dbReference type="InterPro" id="IPR036412">
    <property type="entry name" value="HAD-like_sf"/>
</dbReference>
<evidence type="ECO:0000313" key="2">
    <source>
        <dbReference type="Proteomes" id="UP000886808"/>
    </source>
</evidence>
<comment type="caution">
    <text evidence="1">The sequence shown here is derived from an EMBL/GenBank/DDBJ whole genome shotgun (WGS) entry which is preliminary data.</text>
</comment>
<gene>
    <name evidence="1" type="ORF">H9746_05205</name>
</gene>
<proteinExistence type="predicted"/>
<dbReference type="InterPro" id="IPR023214">
    <property type="entry name" value="HAD_sf"/>
</dbReference>
<sequence>MLRYLTPDCVFDSIYEITPEFLIKKGIKGALIDIDGTVSSHRVKNPSSKLCQYIKSLTDAGIKVIFLSNNKRERVGIFSDQVGIKWVSRATKPLSRGFKKGAKILDLPMNEIAVIGDQIFTDVLGGNRLGALTCQVKSIDIGEFWIGVRCKLESGFIERGRRKMQEEQKRGN</sequence>
<evidence type="ECO:0000313" key="1">
    <source>
        <dbReference type="EMBL" id="HIV62220.1"/>
    </source>
</evidence>
<dbReference type="SUPFAM" id="SSF56784">
    <property type="entry name" value="HAD-like"/>
    <property type="match status" value="1"/>
</dbReference>
<reference evidence="1" key="1">
    <citation type="journal article" date="2021" name="PeerJ">
        <title>Extensive microbial diversity within the chicken gut microbiome revealed by metagenomics and culture.</title>
        <authorList>
            <person name="Gilroy R."/>
            <person name="Ravi A."/>
            <person name="Getino M."/>
            <person name="Pursley I."/>
            <person name="Horton D.L."/>
            <person name="Alikhan N.F."/>
            <person name="Baker D."/>
            <person name="Gharbi K."/>
            <person name="Hall N."/>
            <person name="Watson M."/>
            <person name="Adriaenssens E.M."/>
            <person name="Foster-Nyarko E."/>
            <person name="Jarju S."/>
            <person name="Secka A."/>
            <person name="Antonio M."/>
            <person name="Oren A."/>
            <person name="Chaudhuri R.R."/>
            <person name="La Ragione R."/>
            <person name="Hildebrand F."/>
            <person name="Pallen M.J."/>
        </authorList>
    </citation>
    <scope>NUCLEOTIDE SEQUENCE</scope>
    <source>
        <strain evidence="1">CHK193-4272</strain>
    </source>
</reference>
<dbReference type="InterPro" id="IPR010021">
    <property type="entry name" value="PGPP1/Gep4"/>
</dbReference>
<dbReference type="EMBL" id="DXIE01000032">
    <property type="protein sequence ID" value="HIV62220.1"/>
    <property type="molecule type" value="Genomic_DNA"/>
</dbReference>
<dbReference type="NCBIfam" id="TIGR01668">
    <property type="entry name" value="YqeG_hyp_ppase"/>
    <property type="match status" value="1"/>
</dbReference>
<dbReference type="AlphaFoldDB" id="A0A9D1TIQ7"/>
<dbReference type="Gene3D" id="3.40.50.1000">
    <property type="entry name" value="HAD superfamily/HAD-like"/>
    <property type="match status" value="1"/>
</dbReference>
<name>A0A9D1TIQ7_9FIRM</name>
<dbReference type="GO" id="GO:0008962">
    <property type="term" value="F:phosphatidylglycerophosphatase activity"/>
    <property type="evidence" value="ECO:0007669"/>
    <property type="project" value="InterPro"/>
</dbReference>
<protein>
    <submittedName>
        <fullName evidence="1">YqeG family HAD IIIA-type phosphatase</fullName>
    </submittedName>
</protein>
<dbReference type="Pfam" id="PF00702">
    <property type="entry name" value="Hydrolase"/>
    <property type="match status" value="1"/>
</dbReference>
<organism evidence="1 2">
    <name type="scientific">Candidatus Butyricicoccus avistercoris</name>
    <dbReference type="NCBI Taxonomy" id="2838518"/>
    <lineage>
        <taxon>Bacteria</taxon>
        <taxon>Bacillati</taxon>
        <taxon>Bacillota</taxon>
        <taxon>Clostridia</taxon>
        <taxon>Eubacteriales</taxon>
        <taxon>Butyricicoccaceae</taxon>
        <taxon>Butyricicoccus</taxon>
    </lineage>
</organism>